<evidence type="ECO:0000256" key="4">
    <source>
        <dbReference type="SAM" id="MobiDB-lite"/>
    </source>
</evidence>
<dbReference type="GO" id="GO:0006303">
    <property type="term" value="P:double-strand break repair via nonhomologous end joining"/>
    <property type="evidence" value="ECO:0007669"/>
    <property type="project" value="UniProtKB-UniRule"/>
</dbReference>
<evidence type="ECO:0000256" key="2">
    <source>
        <dbReference type="ARBA" id="ARBA00023172"/>
    </source>
</evidence>
<accession>A0A4R4Y7H0</accession>
<reference evidence="6 7" key="1">
    <citation type="submission" date="2019-03" db="EMBL/GenBank/DDBJ databases">
        <title>Draft genome sequences of novel Actinobacteria.</title>
        <authorList>
            <person name="Sahin N."/>
            <person name="Ay H."/>
            <person name="Saygin H."/>
        </authorList>
    </citation>
    <scope>NUCLEOTIDE SEQUENCE [LARGE SCALE GENOMIC DNA]</scope>
    <source>
        <strain evidence="6 7">7K502</strain>
    </source>
</reference>
<dbReference type="EMBL" id="SMKW01000071">
    <property type="protein sequence ID" value="TDD40296.1"/>
    <property type="molecule type" value="Genomic_DNA"/>
</dbReference>
<keyword evidence="3" id="KW-0227">DNA damage</keyword>
<organism evidence="6 7">
    <name type="scientific">Saccharopolyspora elongata</name>
    <dbReference type="NCBI Taxonomy" id="2530387"/>
    <lineage>
        <taxon>Bacteria</taxon>
        <taxon>Bacillati</taxon>
        <taxon>Actinomycetota</taxon>
        <taxon>Actinomycetes</taxon>
        <taxon>Pseudonocardiales</taxon>
        <taxon>Pseudonocardiaceae</taxon>
        <taxon>Saccharopolyspora</taxon>
    </lineage>
</organism>
<dbReference type="PANTHER" id="PTHR41251:SF1">
    <property type="entry name" value="NON-HOMOLOGOUS END JOINING PROTEIN KU"/>
    <property type="match status" value="1"/>
</dbReference>
<keyword evidence="3" id="KW-0234">DNA repair</keyword>
<proteinExistence type="inferred from homology"/>
<dbReference type="InterPro" id="IPR009187">
    <property type="entry name" value="Prok_Ku"/>
</dbReference>
<dbReference type="RefSeq" id="WP_132493123.1">
    <property type="nucleotide sequence ID" value="NZ_SMKW01000071.1"/>
</dbReference>
<dbReference type="InterPro" id="IPR006164">
    <property type="entry name" value="DNA_bd_Ku70/Ku80"/>
</dbReference>
<dbReference type="Gene3D" id="2.40.290.10">
    <property type="match status" value="1"/>
</dbReference>
<gene>
    <name evidence="3" type="primary">ku</name>
    <name evidence="6" type="ORF">E1288_35795</name>
</gene>
<dbReference type="AlphaFoldDB" id="A0A4R4Y7H0"/>
<dbReference type="InterPro" id="IPR016194">
    <property type="entry name" value="SPOC-like_C_dom_sf"/>
</dbReference>
<evidence type="ECO:0000256" key="1">
    <source>
        <dbReference type="ARBA" id="ARBA00023125"/>
    </source>
</evidence>
<evidence type="ECO:0000256" key="3">
    <source>
        <dbReference type="HAMAP-Rule" id="MF_01875"/>
    </source>
</evidence>
<dbReference type="OrthoDB" id="9795084at2"/>
<keyword evidence="7" id="KW-1185">Reference proteome</keyword>
<dbReference type="NCBIfam" id="TIGR02772">
    <property type="entry name" value="Ku_bact"/>
    <property type="match status" value="1"/>
</dbReference>
<sequence>MPSAIWTGHIAFGLVSIGVRVVAATESKAITFRQIHLRDGARLRHERICTAENRPVPWEEVGRGYETPDGRIVPVTEDDLMSLPLPTARTIEVLEFVPLESIDPIHYQRTYYLDPAQPTSVRPYVLLRDTLEKSGRVGVTKVSLRCGRERLAMLRQEGSLLVAHLLYWPDEITPASDHVPPAGAAPHPAERQMARTLIEAMSGDFHPEQWHDRYRDAIEARIADKLSGRPTEAEAVAEPVSDLEAALRKSINEARGGRGTATPKHERPTL</sequence>
<dbReference type="PIRSF" id="PIRSF006493">
    <property type="entry name" value="Prok_Ku"/>
    <property type="match status" value="1"/>
</dbReference>
<dbReference type="PANTHER" id="PTHR41251">
    <property type="entry name" value="NON-HOMOLOGOUS END JOINING PROTEIN KU"/>
    <property type="match status" value="1"/>
</dbReference>
<comment type="caution">
    <text evidence="6">The sequence shown here is derived from an EMBL/GenBank/DDBJ whole genome shotgun (WGS) entry which is preliminary data.</text>
</comment>
<evidence type="ECO:0000259" key="5">
    <source>
        <dbReference type="SMART" id="SM00559"/>
    </source>
</evidence>
<evidence type="ECO:0000313" key="6">
    <source>
        <dbReference type="EMBL" id="TDD40296.1"/>
    </source>
</evidence>
<dbReference type="SUPFAM" id="SSF100939">
    <property type="entry name" value="SPOC domain-like"/>
    <property type="match status" value="1"/>
</dbReference>
<evidence type="ECO:0000313" key="7">
    <source>
        <dbReference type="Proteomes" id="UP000294947"/>
    </source>
</evidence>
<comment type="subunit">
    <text evidence="3">Homodimer. Interacts with LigD.</text>
</comment>
<feature type="region of interest" description="Disordered" evidence="4">
    <location>
        <begin position="248"/>
        <end position="270"/>
    </location>
</feature>
<keyword evidence="2 3" id="KW-0233">DNA recombination</keyword>
<dbReference type="GO" id="GO:0003690">
    <property type="term" value="F:double-stranded DNA binding"/>
    <property type="evidence" value="ECO:0007669"/>
    <property type="project" value="UniProtKB-UniRule"/>
</dbReference>
<keyword evidence="1 3" id="KW-0238">DNA-binding</keyword>
<dbReference type="Proteomes" id="UP000294947">
    <property type="component" value="Unassembled WGS sequence"/>
</dbReference>
<dbReference type="GO" id="GO:0006310">
    <property type="term" value="P:DNA recombination"/>
    <property type="evidence" value="ECO:0007669"/>
    <property type="project" value="UniProtKB-KW"/>
</dbReference>
<protein>
    <recommendedName>
        <fullName evidence="3">Non-homologous end joining protein Ku</fullName>
    </recommendedName>
</protein>
<comment type="function">
    <text evidence="3">With LigD forms a non-homologous end joining (NHEJ) DNA repair enzyme, which repairs dsDNA breaks with reduced fidelity. Binds linear dsDNA with 5'- and 3'- overhangs but not closed circular dsDNA nor ssDNA. Recruits and stimulates the ligase activity of LigD.</text>
</comment>
<dbReference type="HAMAP" id="MF_01875">
    <property type="entry name" value="Prokaryotic_Ku"/>
    <property type="match status" value="1"/>
</dbReference>
<dbReference type="Pfam" id="PF02735">
    <property type="entry name" value="Ku"/>
    <property type="match status" value="1"/>
</dbReference>
<comment type="similarity">
    <text evidence="3">Belongs to the prokaryotic Ku family.</text>
</comment>
<feature type="domain" description="Ku" evidence="5">
    <location>
        <begin position="53"/>
        <end position="184"/>
    </location>
</feature>
<name>A0A4R4Y7H0_9PSEU</name>
<dbReference type="SMART" id="SM00559">
    <property type="entry name" value="Ku78"/>
    <property type="match status" value="1"/>
</dbReference>